<protein>
    <submittedName>
        <fullName evidence="2">Uncharacterized protein</fullName>
    </submittedName>
</protein>
<accession>A0A9K3DBF7</accession>
<evidence type="ECO:0000313" key="2">
    <source>
        <dbReference type="EMBL" id="GIQ91641.1"/>
    </source>
</evidence>
<keyword evidence="3" id="KW-1185">Reference proteome</keyword>
<feature type="non-terminal residue" evidence="2">
    <location>
        <position position="1"/>
    </location>
</feature>
<dbReference type="Proteomes" id="UP000265618">
    <property type="component" value="Unassembled WGS sequence"/>
</dbReference>
<evidence type="ECO:0000313" key="3">
    <source>
        <dbReference type="Proteomes" id="UP000265618"/>
    </source>
</evidence>
<feature type="region of interest" description="Disordered" evidence="1">
    <location>
        <begin position="41"/>
        <end position="63"/>
    </location>
</feature>
<gene>
    <name evidence="2" type="ORF">KIPB_014985</name>
</gene>
<sequence>MGDVSVDHVPDYAPLKPKYVKVEVYGRGGLMTQPLVVGTEPEVEGTSKQKLKDAKAARLRGSE</sequence>
<dbReference type="AlphaFoldDB" id="A0A9K3DBF7"/>
<name>A0A9K3DBF7_9EUKA</name>
<organism evidence="2 3">
    <name type="scientific">Kipferlia bialata</name>
    <dbReference type="NCBI Taxonomy" id="797122"/>
    <lineage>
        <taxon>Eukaryota</taxon>
        <taxon>Metamonada</taxon>
        <taxon>Carpediemonas-like organisms</taxon>
        <taxon>Kipferlia</taxon>
    </lineage>
</organism>
<dbReference type="EMBL" id="BDIP01008068">
    <property type="protein sequence ID" value="GIQ91641.1"/>
    <property type="molecule type" value="Genomic_DNA"/>
</dbReference>
<proteinExistence type="predicted"/>
<evidence type="ECO:0000256" key="1">
    <source>
        <dbReference type="SAM" id="MobiDB-lite"/>
    </source>
</evidence>
<feature type="compositionally biased region" description="Basic and acidic residues" evidence="1">
    <location>
        <begin position="45"/>
        <end position="63"/>
    </location>
</feature>
<comment type="caution">
    <text evidence="2">The sequence shown here is derived from an EMBL/GenBank/DDBJ whole genome shotgun (WGS) entry which is preliminary data.</text>
</comment>
<reference evidence="2 3" key="1">
    <citation type="journal article" date="2018" name="PLoS ONE">
        <title>The draft genome of Kipferlia bialata reveals reductive genome evolution in fornicate parasites.</title>
        <authorList>
            <person name="Tanifuji G."/>
            <person name="Takabayashi S."/>
            <person name="Kume K."/>
            <person name="Takagi M."/>
            <person name="Nakayama T."/>
            <person name="Kamikawa R."/>
            <person name="Inagaki Y."/>
            <person name="Hashimoto T."/>
        </authorList>
    </citation>
    <scope>NUCLEOTIDE SEQUENCE [LARGE SCALE GENOMIC DNA]</scope>
    <source>
        <strain evidence="2">NY0173</strain>
    </source>
</reference>